<proteinExistence type="predicted"/>
<name>A0AAE3T5P1_RALSL</name>
<dbReference type="Proteomes" id="UP001143674">
    <property type="component" value="Unassembled WGS sequence"/>
</dbReference>
<dbReference type="RefSeq" id="WP_039569515.1">
    <property type="nucleotide sequence ID" value="NZ_JABZEH010000001.1"/>
</dbReference>
<evidence type="ECO:0000313" key="3">
    <source>
        <dbReference type="Proteomes" id="UP001143674"/>
    </source>
</evidence>
<accession>A0AAE3T5P1</accession>
<evidence type="ECO:0000256" key="1">
    <source>
        <dbReference type="SAM" id="MobiDB-lite"/>
    </source>
</evidence>
<gene>
    <name evidence="2" type="ORF">LBW55_19055</name>
</gene>
<evidence type="ECO:0000313" key="2">
    <source>
        <dbReference type="EMBL" id="MDB0523707.1"/>
    </source>
</evidence>
<dbReference type="AlphaFoldDB" id="A0AAE3T5P1"/>
<protein>
    <submittedName>
        <fullName evidence="2">Type III effector protein</fullName>
    </submittedName>
</protein>
<organism evidence="2 3">
    <name type="scientific">Ralstonia solanacearum</name>
    <name type="common">Pseudomonas solanacearum</name>
    <dbReference type="NCBI Taxonomy" id="305"/>
    <lineage>
        <taxon>Bacteria</taxon>
        <taxon>Pseudomonadati</taxon>
        <taxon>Pseudomonadota</taxon>
        <taxon>Betaproteobacteria</taxon>
        <taxon>Burkholderiales</taxon>
        <taxon>Burkholderiaceae</taxon>
        <taxon>Ralstonia</taxon>
        <taxon>Ralstonia solanacearum species complex</taxon>
    </lineage>
</organism>
<sequence>MQIRNVHHSDDMLIHPGDTLGTPPRVSAPLRRARSSGDLQAMGLRTRGAPSLAPPALPAIGIAASHAAQKALISAAALETELHFTGTTDAAGNSLAPRLTARLIDVAIRIAEHCAIAPPAGKPHTPMPEAWRCLEALASLRRKLNPAQLMRARDMLSKAAEASPHSPADKALLLDTLNTVTQADGPGLGEYVAKRAYAGLCLDRLQLKADGEAEPSARTFNSILPNLAASTYDYNPLGRTLLWEGACRLFDGPNAERRRAALQTVVFSLPNNPAPGEQPLGHIVEFYLAIDDMRLYEGVAAGESRAA</sequence>
<comment type="caution">
    <text evidence="2">The sequence shown here is derived from an EMBL/GenBank/DDBJ whole genome shotgun (WGS) entry which is preliminary data.</text>
</comment>
<reference evidence="2" key="1">
    <citation type="submission" date="2021-09" db="EMBL/GenBank/DDBJ databases">
        <title>Genomic analysis of Ralstonia spp.</title>
        <authorList>
            <person name="Aburjaile F."/>
            <person name="Ariute J.C."/>
            <person name="Pais A.K.L."/>
            <person name="Albuquerque G.M.R."/>
            <person name="Silva A.M.F."/>
            <person name="Brenig B."/>
            <person name="Azevedo V."/>
            <person name="Matiuzzi M."/>
            <person name="Ramos R."/>
            <person name="Goes-Neto A."/>
            <person name="Soares S."/>
            <person name="Iseppon A.M.B."/>
            <person name="Souza E."/>
            <person name="Gama M."/>
        </authorList>
    </citation>
    <scope>NUCLEOTIDE SEQUENCE</scope>
    <source>
        <strain evidence="2">B4</strain>
    </source>
</reference>
<feature type="region of interest" description="Disordered" evidence="1">
    <location>
        <begin position="1"/>
        <end position="28"/>
    </location>
</feature>
<dbReference type="EMBL" id="JAIVEX010000010">
    <property type="protein sequence ID" value="MDB0523707.1"/>
    <property type="molecule type" value="Genomic_DNA"/>
</dbReference>